<reference evidence="1 2" key="1">
    <citation type="submission" date="2023-03" db="EMBL/GenBank/DDBJ databases">
        <title>Whole genome sequence of the first Corynebacterium rouxii strains isolated in Brazil: a recent member of Corynebacterium diphtheriae complex.</title>
        <authorList>
            <person name="Vieira V."/>
            <person name="Ramos J.N."/>
            <person name="Araujo M.R.B."/>
            <person name="Baio P.V."/>
            <person name="Sant'Anna L.O."/>
            <person name="Veras J.F.C."/>
            <person name="Vieira E.M.D."/>
            <person name="Sousa M.A.B."/>
            <person name="Camargo C.H."/>
            <person name="Sacchi C.T."/>
            <person name="Campos K.R."/>
            <person name="Santos M.B.N."/>
            <person name="Bokermann S."/>
            <person name="Alvim L.B."/>
            <person name="Santos L.S."/>
            <person name="Mattos-Guaraldi A.L."/>
        </authorList>
    </citation>
    <scope>NUCLEOTIDE SEQUENCE [LARGE SCALE GENOMIC DNA]</scope>
    <source>
        <strain evidence="1 2">70862</strain>
    </source>
</reference>
<proteinExistence type="predicted"/>
<evidence type="ECO:0000313" key="1">
    <source>
        <dbReference type="EMBL" id="MDT9410109.1"/>
    </source>
</evidence>
<evidence type="ECO:0000313" key="2">
    <source>
        <dbReference type="Proteomes" id="UP001265983"/>
    </source>
</evidence>
<sequence length="413" mass="45335">MGKPLLVADGGTMTVGRRQATYVYGSFEVRLPEGKEQADVEKRLQNGYIYRPDKPARGRFDVAFVRADATVDLTAQTSDLETQIEAAQLRTEGDIFFERDITDSGTGRYRPGIDIKHGDIVDVLIWGRILPLPITRWEMISDDTTSVGWRWHVGGAMIEDAEALRNHNDQLLQQIAQEKRQMAKSIGAVSQQAEAAGAAAAKADDKAVVAQETADDALAKWRQQKDQLDKVQSAQIEANAKANDAQQRAIDLGFLFNHGEWIMSKEWKANAGESKVMDFDTELSTPRGCESTAITSNGETVGHGIRFLSPGFWRLYARVLIPWVGLIRASAVHVSIVVMGKNGKSIAKSKYALVVDTAPSTASFPMTVEIPEAGCYAYVEVHTSQALNQSIVSGTFVEPGNNEFSAQQISKIF</sequence>
<dbReference type="EMBL" id="JARUHM010000003">
    <property type="protein sequence ID" value="MDT9410109.1"/>
    <property type="molecule type" value="Genomic_DNA"/>
</dbReference>
<gene>
    <name evidence="1" type="ORF">P8T80_01670</name>
</gene>
<dbReference type="Proteomes" id="UP001265983">
    <property type="component" value="Unassembled WGS sequence"/>
</dbReference>
<keyword evidence="2" id="KW-1185">Reference proteome</keyword>
<organism evidence="1 2">
    <name type="scientific">Corynebacterium rouxii</name>
    <dbReference type="NCBI Taxonomy" id="2719119"/>
    <lineage>
        <taxon>Bacteria</taxon>
        <taxon>Bacillati</taxon>
        <taxon>Actinomycetota</taxon>
        <taxon>Actinomycetes</taxon>
        <taxon>Mycobacteriales</taxon>
        <taxon>Corynebacteriaceae</taxon>
        <taxon>Corynebacterium</taxon>
    </lineage>
</organism>
<protein>
    <submittedName>
        <fullName evidence="1">Uncharacterized protein</fullName>
    </submittedName>
</protein>
<dbReference type="RefSeq" id="WP_315643231.1">
    <property type="nucleotide sequence ID" value="NZ_JARUHM010000003.1"/>
</dbReference>
<accession>A0ABU3PJT8</accession>
<name>A0ABU3PJT8_9CORY</name>
<comment type="caution">
    <text evidence="1">The sequence shown here is derived from an EMBL/GenBank/DDBJ whole genome shotgun (WGS) entry which is preliminary data.</text>
</comment>